<feature type="signal peptide" evidence="10">
    <location>
        <begin position="1"/>
        <end position="18"/>
    </location>
</feature>
<evidence type="ECO:0000313" key="13">
    <source>
        <dbReference type="Proteomes" id="UP001286313"/>
    </source>
</evidence>
<feature type="transmembrane region" description="Helical" evidence="9">
    <location>
        <begin position="258"/>
        <end position="282"/>
    </location>
</feature>
<keyword evidence="3" id="KW-1003">Cell membrane</keyword>
<evidence type="ECO:0000313" key="12">
    <source>
        <dbReference type="EMBL" id="KAK3869888.1"/>
    </source>
</evidence>
<evidence type="ECO:0000256" key="2">
    <source>
        <dbReference type="ARBA" id="ARBA00008685"/>
    </source>
</evidence>
<dbReference type="InterPro" id="IPR052192">
    <property type="entry name" value="Insect_Ionotropic_Sensory_Rcpt"/>
</dbReference>
<evidence type="ECO:0000256" key="6">
    <source>
        <dbReference type="ARBA" id="ARBA00023136"/>
    </source>
</evidence>
<proteinExistence type="inferred from homology"/>
<dbReference type="Gene3D" id="1.10.287.70">
    <property type="match status" value="1"/>
</dbReference>
<evidence type="ECO:0000259" key="11">
    <source>
        <dbReference type="Pfam" id="PF00060"/>
    </source>
</evidence>
<dbReference type="PANTHER" id="PTHR42643">
    <property type="entry name" value="IONOTROPIC RECEPTOR 20A-RELATED"/>
    <property type="match status" value="1"/>
</dbReference>
<feature type="chain" id="PRO_5041900797" description="Ionotropic glutamate receptor C-terminal domain-containing protein" evidence="10">
    <location>
        <begin position="19"/>
        <end position="294"/>
    </location>
</feature>
<evidence type="ECO:0000256" key="1">
    <source>
        <dbReference type="ARBA" id="ARBA00004651"/>
    </source>
</evidence>
<dbReference type="GO" id="GO:0015276">
    <property type="term" value="F:ligand-gated monoatomic ion channel activity"/>
    <property type="evidence" value="ECO:0007669"/>
    <property type="project" value="InterPro"/>
</dbReference>
<evidence type="ECO:0000256" key="4">
    <source>
        <dbReference type="ARBA" id="ARBA00022692"/>
    </source>
</evidence>
<keyword evidence="4 9" id="KW-0812">Transmembrane</keyword>
<evidence type="ECO:0000256" key="10">
    <source>
        <dbReference type="SAM" id="SignalP"/>
    </source>
</evidence>
<dbReference type="SUPFAM" id="SSF53850">
    <property type="entry name" value="Periplasmic binding protein-like II"/>
    <property type="match status" value="1"/>
</dbReference>
<dbReference type="Proteomes" id="UP001286313">
    <property type="component" value="Unassembled WGS sequence"/>
</dbReference>
<gene>
    <name evidence="12" type="ORF">Pcinc_024831</name>
</gene>
<keyword evidence="10" id="KW-0732">Signal</keyword>
<comment type="subcellular location">
    <subcellularLocation>
        <location evidence="1">Cell membrane</location>
        <topology evidence="1">Multi-pass membrane protein</topology>
    </subcellularLocation>
</comment>
<organism evidence="12 13">
    <name type="scientific">Petrolisthes cinctipes</name>
    <name type="common">Flat porcelain crab</name>
    <dbReference type="NCBI Taxonomy" id="88211"/>
    <lineage>
        <taxon>Eukaryota</taxon>
        <taxon>Metazoa</taxon>
        <taxon>Ecdysozoa</taxon>
        <taxon>Arthropoda</taxon>
        <taxon>Crustacea</taxon>
        <taxon>Multicrustacea</taxon>
        <taxon>Malacostraca</taxon>
        <taxon>Eumalacostraca</taxon>
        <taxon>Eucarida</taxon>
        <taxon>Decapoda</taxon>
        <taxon>Pleocyemata</taxon>
        <taxon>Anomura</taxon>
        <taxon>Galatheoidea</taxon>
        <taxon>Porcellanidae</taxon>
        <taxon>Petrolisthes</taxon>
    </lineage>
</organism>
<dbReference type="InterPro" id="IPR001320">
    <property type="entry name" value="Iontro_rcpt_C"/>
</dbReference>
<keyword evidence="13" id="KW-1185">Reference proteome</keyword>
<dbReference type="Pfam" id="PF00060">
    <property type="entry name" value="Lig_chan"/>
    <property type="match status" value="1"/>
</dbReference>
<evidence type="ECO:0000256" key="5">
    <source>
        <dbReference type="ARBA" id="ARBA00022989"/>
    </source>
</evidence>
<evidence type="ECO:0000256" key="9">
    <source>
        <dbReference type="SAM" id="Phobius"/>
    </source>
</evidence>
<evidence type="ECO:0000256" key="3">
    <source>
        <dbReference type="ARBA" id="ARBA00022475"/>
    </source>
</evidence>
<comment type="caution">
    <text evidence="12">The sequence shown here is derived from an EMBL/GenBank/DDBJ whole genome shotgun (WGS) entry which is preliminary data.</text>
</comment>
<keyword evidence="8" id="KW-0325">Glycoprotein</keyword>
<name>A0AAE1KDV9_PETCI</name>
<keyword evidence="7" id="KW-0675">Receptor</keyword>
<keyword evidence="6 9" id="KW-0472">Membrane</keyword>
<dbReference type="PANTHER" id="PTHR42643:SF24">
    <property type="entry name" value="IONOTROPIC RECEPTOR 60A"/>
    <property type="match status" value="1"/>
</dbReference>
<sequence>MSVFAMGLVLWTIRFLLARVSEVDVAYMSLQELIFNMYRSLVVQSNRLPTVNWPLRLVIAAWYLYCYYIYALYSGTLTAVLAIPAYERPLDTLSEVLEATKQGLIPVVIKESSVHYMFQAATSGIYYDLGQHITGDMNYVDDPPSGITKVLKGQGNVAYIDARLSSEIQMMLQGREQFYMGRQSFFPQGYGIVCPSGAGYKEHFDIVLEHMVEAGLVEKWKTDEILTLNRRRHSSPSTTEIVRKGPGAITITHLQGAFFIYVIGGGLALLVLMIERVVLMVGRHSGGEQQKKEG</sequence>
<dbReference type="EMBL" id="JAWQEG010002762">
    <property type="protein sequence ID" value="KAK3869888.1"/>
    <property type="molecule type" value="Genomic_DNA"/>
</dbReference>
<accession>A0AAE1KDV9</accession>
<feature type="domain" description="Ionotropic glutamate receptor C-terminal" evidence="11">
    <location>
        <begin position="2"/>
        <end position="264"/>
    </location>
</feature>
<dbReference type="GO" id="GO:0050906">
    <property type="term" value="P:detection of stimulus involved in sensory perception"/>
    <property type="evidence" value="ECO:0007669"/>
    <property type="project" value="UniProtKB-ARBA"/>
</dbReference>
<comment type="similarity">
    <text evidence="2">Belongs to the glutamate-gated ion channel (TC 1.A.10.1) family.</text>
</comment>
<evidence type="ECO:0000256" key="7">
    <source>
        <dbReference type="ARBA" id="ARBA00023170"/>
    </source>
</evidence>
<keyword evidence="5 9" id="KW-1133">Transmembrane helix</keyword>
<reference evidence="12" key="1">
    <citation type="submission" date="2023-10" db="EMBL/GenBank/DDBJ databases">
        <title>Genome assemblies of two species of porcelain crab, Petrolisthes cinctipes and Petrolisthes manimaculis (Anomura: Porcellanidae).</title>
        <authorList>
            <person name="Angst P."/>
        </authorList>
    </citation>
    <scope>NUCLEOTIDE SEQUENCE</scope>
    <source>
        <strain evidence="12">PB745_01</strain>
        <tissue evidence="12">Gill</tissue>
    </source>
</reference>
<dbReference type="AlphaFoldDB" id="A0AAE1KDV9"/>
<protein>
    <recommendedName>
        <fullName evidence="11">Ionotropic glutamate receptor C-terminal domain-containing protein</fullName>
    </recommendedName>
</protein>
<evidence type="ECO:0000256" key="8">
    <source>
        <dbReference type="ARBA" id="ARBA00023180"/>
    </source>
</evidence>
<dbReference type="GO" id="GO:0005886">
    <property type="term" value="C:plasma membrane"/>
    <property type="evidence" value="ECO:0007669"/>
    <property type="project" value="UniProtKB-SubCell"/>
</dbReference>